<dbReference type="InterPro" id="IPR035906">
    <property type="entry name" value="MetI-like_sf"/>
</dbReference>
<dbReference type="AlphaFoldDB" id="A0A117L302"/>
<dbReference type="PANTHER" id="PTHR43839">
    <property type="entry name" value="OPPC IN A BINDING PROTEIN-DEPENDENT TRANSPORT SYSTEM"/>
    <property type="match status" value="1"/>
</dbReference>
<keyword evidence="5" id="KW-0813">Transport</keyword>
<keyword evidence="2 5" id="KW-0812">Transmembrane</keyword>
<accession>A0A117L302</accession>
<evidence type="ECO:0000256" key="3">
    <source>
        <dbReference type="ARBA" id="ARBA00022989"/>
    </source>
</evidence>
<dbReference type="PATRIC" id="fig|93930.3.peg.1041"/>
<feature type="transmembrane region" description="Helical" evidence="5">
    <location>
        <begin position="349"/>
        <end position="368"/>
    </location>
</feature>
<name>A0A117L302_9THEM</name>
<feature type="transmembrane region" description="Helical" evidence="5">
    <location>
        <begin position="482"/>
        <end position="503"/>
    </location>
</feature>
<comment type="similarity">
    <text evidence="5">Belongs to the binding-protein-dependent transport system permease family.</text>
</comment>
<dbReference type="GO" id="GO:0055085">
    <property type="term" value="P:transmembrane transport"/>
    <property type="evidence" value="ECO:0007669"/>
    <property type="project" value="InterPro"/>
</dbReference>
<dbReference type="InterPro" id="IPR000515">
    <property type="entry name" value="MetI-like"/>
</dbReference>
<feature type="transmembrane region" description="Helical" evidence="5">
    <location>
        <begin position="374"/>
        <end position="395"/>
    </location>
</feature>
<evidence type="ECO:0000256" key="2">
    <source>
        <dbReference type="ARBA" id="ARBA00022692"/>
    </source>
</evidence>
<dbReference type="Pfam" id="PF12911">
    <property type="entry name" value="OppC_N"/>
    <property type="match status" value="1"/>
</dbReference>
<organism evidence="6 7">
    <name type="scientific">Thermotoga petrophila</name>
    <dbReference type="NCBI Taxonomy" id="93929"/>
    <lineage>
        <taxon>Bacteria</taxon>
        <taxon>Thermotogati</taxon>
        <taxon>Thermotogota</taxon>
        <taxon>Thermotogae</taxon>
        <taxon>Thermotogales</taxon>
        <taxon>Thermotogaceae</taxon>
        <taxon>Thermotoga</taxon>
    </lineage>
</organism>
<evidence type="ECO:0000256" key="1">
    <source>
        <dbReference type="ARBA" id="ARBA00004141"/>
    </source>
</evidence>
<proteinExistence type="inferred from homology"/>
<keyword evidence="3 5" id="KW-1133">Transmembrane helix</keyword>
<feature type="transmembrane region" description="Helical" evidence="5">
    <location>
        <begin position="311"/>
        <end position="337"/>
    </location>
</feature>
<dbReference type="RefSeq" id="WP_004081374.1">
    <property type="nucleotide sequence ID" value="NZ_DAITJQ010000003.1"/>
</dbReference>
<dbReference type="PROSITE" id="PS50928">
    <property type="entry name" value="ABC_TM1"/>
    <property type="match status" value="1"/>
</dbReference>
<evidence type="ECO:0000256" key="4">
    <source>
        <dbReference type="ARBA" id="ARBA00023136"/>
    </source>
</evidence>
<reference evidence="6 7" key="1">
    <citation type="journal article" date="2015" name="MBio">
        <title>Genome-Resolved Metagenomic Analysis Reveals Roles for Candidate Phyla and Other Microbial Community Members in Biogeochemical Transformations in Oil Reservoirs.</title>
        <authorList>
            <person name="Hu P."/>
            <person name="Tom L."/>
            <person name="Singh A."/>
            <person name="Thomas B.C."/>
            <person name="Baker B.J."/>
            <person name="Piceno Y.M."/>
            <person name="Andersen G.L."/>
            <person name="Banfield J.F."/>
        </authorList>
    </citation>
    <scope>NUCLEOTIDE SEQUENCE [LARGE SCALE GENOMIC DNA]</scope>
    <source>
        <strain evidence="6">46_26</strain>
    </source>
</reference>
<dbReference type="PANTHER" id="PTHR43839:SF1">
    <property type="entry name" value="OPPC IN A BINDING PROTEIN-DEPENDENT TRANSPORT SYSTEM"/>
    <property type="match status" value="1"/>
</dbReference>
<sequence>MAEEKTMIENGEIEFKERVLSRRELVWRAFKRNKLGMFGLYVLIVLYLMALFADFLSPHHPYEQSLKHSFAPPTKIHREYKGERVGAYVLPTISYVDKATFERKFYEMLFPKRLVLDVFGTQVEYEIGKDGVTGFSFMLDEEYYIVPKDGTMKYAGSTTKVVDYLLFGYDEKVLTKGEADIETSSEAAKDTYFGKYGFRLGLNSPDEIEKVVIKEKLNMILVKKGEDIEMITGKVIDYDYKTYPVKWFVKSWGGDAKNRIGYLFWIFPFHYHLFGVDNYDNNEYVRLYIMGADQYGRDVWSRIVFASRISLSIGFIGMFITFALSLVFGGISGYYGGIVDEFMMRFSEIIMSLPGFYLLILLRSLLPLDIPSTQVYVLLVFILSFIGWAGRARVIRGMVLSIKQREFVEAARALGFPDTRILFRHVLPNTASYLIVAATLAIPGYILGEASLSFLGLGIREPSASWGLMLAQAQNVTYMTKYPWLLIPGIFIFITVLSFNFVGDALRDALDPRSLG</sequence>
<dbReference type="CDD" id="cd06261">
    <property type="entry name" value="TM_PBP2"/>
    <property type="match status" value="1"/>
</dbReference>
<dbReference type="Pfam" id="PF00528">
    <property type="entry name" value="BPD_transp_1"/>
    <property type="match status" value="1"/>
</dbReference>
<comment type="subcellular location">
    <subcellularLocation>
        <location evidence="5">Cell membrane</location>
        <topology evidence="5">Multi-pass membrane protein</topology>
    </subcellularLocation>
    <subcellularLocation>
        <location evidence="1">Membrane</location>
        <topology evidence="1">Multi-pass membrane protein</topology>
    </subcellularLocation>
</comment>
<dbReference type="Gene3D" id="1.10.3720.10">
    <property type="entry name" value="MetI-like"/>
    <property type="match status" value="1"/>
</dbReference>
<feature type="transmembrane region" description="Helical" evidence="5">
    <location>
        <begin position="430"/>
        <end position="448"/>
    </location>
</feature>
<gene>
    <name evidence="6" type="ORF">XD57_0258</name>
</gene>
<dbReference type="GO" id="GO:0005886">
    <property type="term" value="C:plasma membrane"/>
    <property type="evidence" value="ECO:0007669"/>
    <property type="project" value="UniProtKB-SubCell"/>
</dbReference>
<feature type="transmembrane region" description="Helical" evidence="5">
    <location>
        <begin position="38"/>
        <end position="56"/>
    </location>
</feature>
<evidence type="ECO:0000313" key="7">
    <source>
        <dbReference type="Proteomes" id="UP000058636"/>
    </source>
</evidence>
<dbReference type="EMBL" id="LGFG01000011">
    <property type="protein sequence ID" value="KUK23635.1"/>
    <property type="molecule type" value="Genomic_DNA"/>
</dbReference>
<dbReference type="SUPFAM" id="SSF161098">
    <property type="entry name" value="MetI-like"/>
    <property type="match status" value="1"/>
</dbReference>
<evidence type="ECO:0000256" key="5">
    <source>
        <dbReference type="RuleBase" id="RU363032"/>
    </source>
</evidence>
<evidence type="ECO:0000313" key="6">
    <source>
        <dbReference type="EMBL" id="KUK23635.1"/>
    </source>
</evidence>
<comment type="caution">
    <text evidence="6">The sequence shown here is derived from an EMBL/GenBank/DDBJ whole genome shotgun (WGS) entry which is preliminary data.</text>
</comment>
<dbReference type="InterPro" id="IPR025966">
    <property type="entry name" value="OppC_N"/>
</dbReference>
<dbReference type="Proteomes" id="UP000058636">
    <property type="component" value="Unassembled WGS sequence"/>
</dbReference>
<keyword evidence="4 5" id="KW-0472">Membrane</keyword>
<protein>
    <submittedName>
        <fullName evidence="6">Binding-protein-dependent transport systems inner membrane component</fullName>
    </submittedName>
</protein>